<dbReference type="InterPro" id="IPR036322">
    <property type="entry name" value="WD40_repeat_dom_sf"/>
</dbReference>
<dbReference type="Proteomes" id="UP000027222">
    <property type="component" value="Unassembled WGS sequence"/>
</dbReference>
<dbReference type="InterPro" id="IPR015943">
    <property type="entry name" value="WD40/YVTN_repeat-like_dom_sf"/>
</dbReference>
<dbReference type="HOGENOM" id="CLU_523782_0_0_1"/>
<accession>A0A067SFU3</accession>
<dbReference type="AlphaFoldDB" id="A0A067SFU3"/>
<dbReference type="EMBL" id="KL142438">
    <property type="protein sequence ID" value="KDR65628.1"/>
    <property type="molecule type" value="Genomic_DNA"/>
</dbReference>
<evidence type="ECO:0000313" key="2">
    <source>
        <dbReference type="Proteomes" id="UP000027222"/>
    </source>
</evidence>
<keyword evidence="2" id="KW-1185">Reference proteome</keyword>
<dbReference type="SMART" id="SM00320">
    <property type="entry name" value="WD40"/>
    <property type="match status" value="3"/>
</dbReference>
<protein>
    <submittedName>
        <fullName evidence="1">Uncharacterized protein</fullName>
    </submittedName>
</protein>
<name>A0A067SFU3_GALM3</name>
<proteinExistence type="predicted"/>
<organism evidence="1 2">
    <name type="scientific">Galerina marginata (strain CBS 339.88)</name>
    <dbReference type="NCBI Taxonomy" id="685588"/>
    <lineage>
        <taxon>Eukaryota</taxon>
        <taxon>Fungi</taxon>
        <taxon>Dikarya</taxon>
        <taxon>Basidiomycota</taxon>
        <taxon>Agaricomycotina</taxon>
        <taxon>Agaricomycetes</taxon>
        <taxon>Agaricomycetidae</taxon>
        <taxon>Agaricales</taxon>
        <taxon>Agaricineae</taxon>
        <taxon>Strophariaceae</taxon>
        <taxon>Galerina</taxon>
    </lineage>
</organism>
<gene>
    <name evidence="1" type="ORF">GALMADRAFT_148540</name>
</gene>
<dbReference type="OrthoDB" id="3107538at2759"/>
<reference evidence="2" key="1">
    <citation type="journal article" date="2014" name="Proc. Natl. Acad. Sci. U.S.A.">
        <title>Extensive sampling of basidiomycete genomes demonstrates inadequacy of the white-rot/brown-rot paradigm for wood decay fungi.</title>
        <authorList>
            <person name="Riley R."/>
            <person name="Salamov A.A."/>
            <person name="Brown D.W."/>
            <person name="Nagy L.G."/>
            <person name="Floudas D."/>
            <person name="Held B.W."/>
            <person name="Levasseur A."/>
            <person name="Lombard V."/>
            <person name="Morin E."/>
            <person name="Otillar R."/>
            <person name="Lindquist E.A."/>
            <person name="Sun H."/>
            <person name="LaButti K.M."/>
            <person name="Schmutz J."/>
            <person name="Jabbour D."/>
            <person name="Luo H."/>
            <person name="Baker S.E."/>
            <person name="Pisabarro A.G."/>
            <person name="Walton J.D."/>
            <person name="Blanchette R.A."/>
            <person name="Henrissat B."/>
            <person name="Martin F."/>
            <person name="Cullen D."/>
            <person name="Hibbett D.S."/>
            <person name="Grigoriev I.V."/>
        </authorList>
    </citation>
    <scope>NUCLEOTIDE SEQUENCE [LARGE SCALE GENOMIC DNA]</scope>
    <source>
        <strain evidence="2">CBS 339.88</strain>
    </source>
</reference>
<sequence length="520" mass="55677">MQQSHRLFMGLGSTNELGIIHHRKYETKYRTITSIKIQPDGGNLLAAANELGTLLLYDLLAETDGPQQFKVLSFEFGGISELFWVSATILVVGTTRGNLVVFSLKNDACRLFEVCNIKAHGDGASLVAVQSVDFCQNINCLVSVGEGVGSVRLWNVASDAFHEPRFVTFIENGSHVLVGFFEHILIQKFSIEPWALAEQHTLGQHLGAIDQRQLGNAILISDDRLLVSNLKDGFDIYETTKFNSMGSGRYEVEFGCSQGISMLRNGSYIVAVSAHGRLNIYRARDNEVSLAGKLRLSGSGVNVHAIHANSFNGRDIIAAASCGNGNESSITIWMNGTRHIKTAKKGSTRTGEYSTFQTVLLSVLVYVLCQLLTSLVLLPNLAFLSTSLVGPVLDLKGGEVEESLVPVEVGLLGVPSVADIPSTNSGPIIPAEGSLSLAVGALIPTEISQGRSCQELIKAKLASSATLSPALVRALALTVNLLPSAAWRTPSVRRTGLSELPLSSYVVDAGDAVASSCRHG</sequence>
<dbReference type="SUPFAM" id="SSF50978">
    <property type="entry name" value="WD40 repeat-like"/>
    <property type="match status" value="1"/>
</dbReference>
<dbReference type="Gene3D" id="2.130.10.10">
    <property type="entry name" value="YVTN repeat-like/Quinoprotein amine dehydrogenase"/>
    <property type="match status" value="1"/>
</dbReference>
<dbReference type="InterPro" id="IPR001680">
    <property type="entry name" value="WD40_rpt"/>
</dbReference>
<evidence type="ECO:0000313" key="1">
    <source>
        <dbReference type="EMBL" id="KDR65628.1"/>
    </source>
</evidence>